<dbReference type="GO" id="GO:0042834">
    <property type="term" value="F:peptidoglycan binding"/>
    <property type="evidence" value="ECO:0007669"/>
    <property type="project" value="InterPro"/>
</dbReference>
<evidence type="ECO:0000256" key="1">
    <source>
        <dbReference type="SAM" id="MobiDB-lite"/>
    </source>
</evidence>
<dbReference type="InterPro" id="IPR007730">
    <property type="entry name" value="SPOR-like_dom"/>
</dbReference>
<name>A0A9Y2B796_9SPHN</name>
<dbReference type="Pfam" id="PF05036">
    <property type="entry name" value="SPOR"/>
    <property type="match status" value="1"/>
</dbReference>
<dbReference type="RefSeq" id="WP_285975626.1">
    <property type="nucleotide sequence ID" value="NZ_CP127221.1"/>
</dbReference>
<accession>A0A9Y2B796</accession>
<organism evidence="4 5">
    <name type="scientific">Altererythrobacter rubellus</name>
    <dbReference type="NCBI Taxonomy" id="2173831"/>
    <lineage>
        <taxon>Bacteria</taxon>
        <taxon>Pseudomonadati</taxon>
        <taxon>Pseudomonadota</taxon>
        <taxon>Alphaproteobacteria</taxon>
        <taxon>Sphingomonadales</taxon>
        <taxon>Erythrobacteraceae</taxon>
        <taxon>Altererythrobacter</taxon>
    </lineage>
</organism>
<reference evidence="4 5" key="1">
    <citation type="submission" date="2023-06" db="EMBL/GenBank/DDBJ databases">
        <title>Altererythrobacter rubellus NBRC 112769 genome.</title>
        <authorList>
            <person name="Zhang K."/>
        </authorList>
    </citation>
    <scope>NUCLEOTIDE SEQUENCE [LARGE SCALE GENOMIC DNA]</scope>
    <source>
        <strain evidence="4 5">NBRC 112769</strain>
    </source>
</reference>
<dbReference type="InterPro" id="IPR036680">
    <property type="entry name" value="SPOR-like_sf"/>
</dbReference>
<keyword evidence="2" id="KW-0472">Membrane</keyword>
<evidence type="ECO:0000259" key="3">
    <source>
        <dbReference type="PROSITE" id="PS51724"/>
    </source>
</evidence>
<dbReference type="Gene3D" id="3.30.70.1070">
    <property type="entry name" value="Sporulation related repeat"/>
    <property type="match status" value="1"/>
</dbReference>
<keyword evidence="5" id="KW-1185">Reference proteome</keyword>
<feature type="region of interest" description="Disordered" evidence="1">
    <location>
        <begin position="1"/>
        <end position="34"/>
    </location>
</feature>
<dbReference type="Proteomes" id="UP001231445">
    <property type="component" value="Chromosome"/>
</dbReference>
<keyword evidence="2" id="KW-1133">Transmembrane helix</keyword>
<feature type="domain" description="SPOR" evidence="3">
    <location>
        <begin position="148"/>
        <end position="229"/>
    </location>
</feature>
<keyword evidence="2" id="KW-0812">Transmembrane</keyword>
<evidence type="ECO:0000313" key="4">
    <source>
        <dbReference type="EMBL" id="WIW95311.1"/>
    </source>
</evidence>
<evidence type="ECO:0000256" key="2">
    <source>
        <dbReference type="SAM" id="Phobius"/>
    </source>
</evidence>
<proteinExistence type="predicted"/>
<feature type="region of interest" description="Disordered" evidence="1">
    <location>
        <begin position="127"/>
        <end position="150"/>
    </location>
</feature>
<feature type="compositionally biased region" description="Acidic residues" evidence="1">
    <location>
        <begin position="17"/>
        <end position="34"/>
    </location>
</feature>
<gene>
    <name evidence="4" type="ORF">QQX03_10200</name>
</gene>
<feature type="transmembrane region" description="Helical" evidence="2">
    <location>
        <begin position="43"/>
        <end position="64"/>
    </location>
</feature>
<dbReference type="KEGG" id="arue:QQX03_10200"/>
<dbReference type="EMBL" id="CP127221">
    <property type="protein sequence ID" value="WIW95311.1"/>
    <property type="molecule type" value="Genomic_DNA"/>
</dbReference>
<feature type="compositionally biased region" description="Polar residues" evidence="1">
    <location>
        <begin position="1"/>
        <end position="14"/>
    </location>
</feature>
<protein>
    <submittedName>
        <fullName evidence="4">SPOR domain-containing protein</fullName>
    </submittedName>
</protein>
<dbReference type="PROSITE" id="PS51724">
    <property type="entry name" value="SPOR"/>
    <property type="match status" value="1"/>
</dbReference>
<dbReference type="AlphaFoldDB" id="A0A9Y2B796"/>
<evidence type="ECO:0000313" key="5">
    <source>
        <dbReference type="Proteomes" id="UP001231445"/>
    </source>
</evidence>
<sequence>MSVISMSDTGSNNELALDSDDSLPWLESDEYDPDEGAVDTSRIVTFAGVLLLLLVAGIGGVWWYSNSLQGEQIVADGSTIKAPEGPYKERPADPGGKEFAGTGNVAPGVGEGVSAETQLADVKTSTPIAAPTSAPRPTITTHPEGGSAPADGGVAVQVGAYGSRAKAESGWVTLRGQTTLLNGVRYRIVQGQADIGTVYRLQALPGDLETARTLCNGLKADGIACNIKQ</sequence>